<dbReference type="EMBL" id="JAGKQM010000003">
    <property type="protein sequence ID" value="KAH0934393.1"/>
    <property type="molecule type" value="Genomic_DNA"/>
</dbReference>
<evidence type="ECO:0000313" key="1">
    <source>
        <dbReference type="EMBL" id="KAH0934393.1"/>
    </source>
</evidence>
<accession>A0ABQ8DYG6</accession>
<gene>
    <name evidence="1" type="ORF">HID58_011510</name>
</gene>
<comment type="caution">
    <text evidence="1">The sequence shown here is derived from an EMBL/GenBank/DDBJ whole genome shotgun (WGS) entry which is preliminary data.</text>
</comment>
<reference evidence="1 2" key="1">
    <citation type="submission" date="2021-05" db="EMBL/GenBank/DDBJ databases">
        <title>Genome Assembly of Synthetic Allotetraploid Brassica napus Reveals Homoeologous Exchanges between Subgenomes.</title>
        <authorList>
            <person name="Davis J.T."/>
        </authorList>
    </citation>
    <scope>NUCLEOTIDE SEQUENCE [LARGE SCALE GENOMIC DNA]</scope>
    <source>
        <strain evidence="2">cv. Da-Ae</strain>
        <tissue evidence="1">Seedling</tissue>
    </source>
</reference>
<name>A0ABQ8DYG6_BRANA</name>
<dbReference type="Proteomes" id="UP000824890">
    <property type="component" value="Unassembled WGS sequence"/>
</dbReference>
<proteinExistence type="predicted"/>
<sequence>MLPVVKALLVLVAVKKLEEENLSVMKVVEYWRRRRMNWRWWRIHRRWWRVNWWWWRRVDWWRRWWWRENWWGWWW</sequence>
<keyword evidence="2" id="KW-1185">Reference proteome</keyword>
<organism evidence="1 2">
    <name type="scientific">Brassica napus</name>
    <name type="common">Rape</name>
    <dbReference type="NCBI Taxonomy" id="3708"/>
    <lineage>
        <taxon>Eukaryota</taxon>
        <taxon>Viridiplantae</taxon>
        <taxon>Streptophyta</taxon>
        <taxon>Embryophyta</taxon>
        <taxon>Tracheophyta</taxon>
        <taxon>Spermatophyta</taxon>
        <taxon>Magnoliopsida</taxon>
        <taxon>eudicotyledons</taxon>
        <taxon>Gunneridae</taxon>
        <taxon>Pentapetalae</taxon>
        <taxon>rosids</taxon>
        <taxon>malvids</taxon>
        <taxon>Brassicales</taxon>
        <taxon>Brassicaceae</taxon>
        <taxon>Brassiceae</taxon>
        <taxon>Brassica</taxon>
    </lineage>
</organism>
<evidence type="ECO:0000313" key="2">
    <source>
        <dbReference type="Proteomes" id="UP000824890"/>
    </source>
</evidence>
<protein>
    <submittedName>
        <fullName evidence="1">Uncharacterized protein</fullName>
    </submittedName>
</protein>